<name>A0AAV2NCF6_9HYME</name>
<evidence type="ECO:0000313" key="2">
    <source>
        <dbReference type="EMBL" id="CAL1677217.1"/>
    </source>
</evidence>
<feature type="region of interest" description="Disordered" evidence="1">
    <location>
        <begin position="1"/>
        <end position="39"/>
    </location>
</feature>
<gene>
    <name evidence="2" type="ORF">LPLAT_LOCUS3270</name>
</gene>
<accession>A0AAV2NCF6</accession>
<evidence type="ECO:0000313" key="3">
    <source>
        <dbReference type="Proteomes" id="UP001497644"/>
    </source>
</evidence>
<feature type="compositionally biased region" description="Polar residues" evidence="1">
    <location>
        <begin position="13"/>
        <end position="32"/>
    </location>
</feature>
<sequence length="120" mass="13243">MNPAVDIKRGPPCTNNNDADGNKNGPQRSSAAAPSPVFHHPSPRCFLYFLRPASYAYFRLPAGIEEQEGDHRAMTEGRHKSRAGTLSRLILAGLTPRHVLRIKLLFAALKYIAMKQVCSS</sequence>
<proteinExistence type="predicted"/>
<reference evidence="2" key="1">
    <citation type="submission" date="2024-04" db="EMBL/GenBank/DDBJ databases">
        <authorList>
            <consortium name="Molecular Ecology Group"/>
        </authorList>
    </citation>
    <scope>NUCLEOTIDE SEQUENCE</scope>
</reference>
<protein>
    <submittedName>
        <fullName evidence="2">Uncharacterized protein</fullName>
    </submittedName>
</protein>
<dbReference type="Proteomes" id="UP001497644">
    <property type="component" value="Chromosome 12"/>
</dbReference>
<evidence type="ECO:0000256" key="1">
    <source>
        <dbReference type="SAM" id="MobiDB-lite"/>
    </source>
</evidence>
<dbReference type="AlphaFoldDB" id="A0AAV2NCF6"/>
<dbReference type="EMBL" id="OZ034835">
    <property type="protein sequence ID" value="CAL1677217.1"/>
    <property type="molecule type" value="Genomic_DNA"/>
</dbReference>
<keyword evidence="3" id="KW-1185">Reference proteome</keyword>
<organism evidence="2 3">
    <name type="scientific">Lasius platythorax</name>
    <dbReference type="NCBI Taxonomy" id="488582"/>
    <lineage>
        <taxon>Eukaryota</taxon>
        <taxon>Metazoa</taxon>
        <taxon>Ecdysozoa</taxon>
        <taxon>Arthropoda</taxon>
        <taxon>Hexapoda</taxon>
        <taxon>Insecta</taxon>
        <taxon>Pterygota</taxon>
        <taxon>Neoptera</taxon>
        <taxon>Endopterygota</taxon>
        <taxon>Hymenoptera</taxon>
        <taxon>Apocrita</taxon>
        <taxon>Aculeata</taxon>
        <taxon>Formicoidea</taxon>
        <taxon>Formicidae</taxon>
        <taxon>Formicinae</taxon>
        <taxon>Lasius</taxon>
        <taxon>Lasius</taxon>
    </lineage>
</organism>